<dbReference type="PROSITE" id="PS50835">
    <property type="entry name" value="IG_LIKE"/>
    <property type="match status" value="1"/>
</dbReference>
<organism evidence="3 4">
    <name type="scientific">Gekko japonicus</name>
    <name type="common">Schlegel's Japanese gecko</name>
    <dbReference type="NCBI Taxonomy" id="146911"/>
    <lineage>
        <taxon>Eukaryota</taxon>
        <taxon>Metazoa</taxon>
        <taxon>Chordata</taxon>
        <taxon>Craniata</taxon>
        <taxon>Vertebrata</taxon>
        <taxon>Euteleostomi</taxon>
        <taxon>Lepidosauria</taxon>
        <taxon>Squamata</taxon>
        <taxon>Bifurcata</taxon>
        <taxon>Gekkota</taxon>
        <taxon>Gekkonidae</taxon>
        <taxon>Gekkoninae</taxon>
        <taxon>Gekko</taxon>
    </lineage>
</organism>
<dbReference type="Gene3D" id="2.60.40.10">
    <property type="entry name" value="Immunoglobulins"/>
    <property type="match status" value="1"/>
</dbReference>
<feature type="domain" description="Ig-like" evidence="2">
    <location>
        <begin position="1"/>
        <end position="67"/>
    </location>
</feature>
<dbReference type="Proteomes" id="UP000694871">
    <property type="component" value="Unplaced"/>
</dbReference>
<dbReference type="InterPro" id="IPR003598">
    <property type="entry name" value="Ig_sub2"/>
</dbReference>
<evidence type="ECO:0000313" key="4">
    <source>
        <dbReference type="RefSeq" id="XP_015263198.1"/>
    </source>
</evidence>
<dbReference type="GeneID" id="107107409"/>
<gene>
    <name evidence="4" type="primary">LOC107107409</name>
</gene>
<keyword evidence="3" id="KW-1185">Reference proteome</keyword>
<dbReference type="SMART" id="SM00408">
    <property type="entry name" value="IGc2"/>
    <property type="match status" value="1"/>
</dbReference>
<evidence type="ECO:0000313" key="3">
    <source>
        <dbReference type="Proteomes" id="UP000694871"/>
    </source>
</evidence>
<keyword evidence="1" id="KW-0472">Membrane</keyword>
<dbReference type="PANTHER" id="PTHR46958">
    <property type="entry name" value="B-CELL RECEPTOR CD22"/>
    <property type="match status" value="1"/>
</dbReference>
<dbReference type="SUPFAM" id="SSF48726">
    <property type="entry name" value="Immunoglobulin"/>
    <property type="match status" value="1"/>
</dbReference>
<dbReference type="InterPro" id="IPR013783">
    <property type="entry name" value="Ig-like_fold"/>
</dbReference>
<dbReference type="InterPro" id="IPR007110">
    <property type="entry name" value="Ig-like_dom"/>
</dbReference>
<reference evidence="4" key="1">
    <citation type="submission" date="2025-08" db="UniProtKB">
        <authorList>
            <consortium name="RefSeq"/>
        </authorList>
    </citation>
    <scope>IDENTIFICATION</scope>
</reference>
<sequence length="255" mass="28378">MDVSLLCAADANPSPHGFELYRDKERLMERNERILLLRKVQVEDSGNYHCKAYNAISVGESQILMLSVSYSRATKLKHGMTGLGIILSFICVLGILIFALKAWKKKRGAGASRTKRSGSFFVRKPKPEQLCNNRAPERAVNSSLAFLNEGAEEAVSYAVLRFPPAASEEQDDYARVNAPRVALDPSNEEAVYSVVKKPGATSKGDTKHDYENVVAQKEEELHYSSLVNLAPRPQLIYRDSDSESEESIQYAALKH</sequence>
<keyword evidence="1" id="KW-1133">Transmembrane helix</keyword>
<feature type="transmembrane region" description="Helical" evidence="1">
    <location>
        <begin position="80"/>
        <end position="100"/>
    </location>
</feature>
<keyword evidence="1" id="KW-0812">Transmembrane</keyword>
<proteinExistence type="predicted"/>
<evidence type="ECO:0000259" key="2">
    <source>
        <dbReference type="PROSITE" id="PS50835"/>
    </source>
</evidence>
<name>A0ABM1JP11_GEKJA</name>
<accession>A0ABM1JP11</accession>
<dbReference type="CDD" id="cd00096">
    <property type="entry name" value="Ig"/>
    <property type="match status" value="1"/>
</dbReference>
<evidence type="ECO:0000256" key="1">
    <source>
        <dbReference type="SAM" id="Phobius"/>
    </source>
</evidence>
<dbReference type="PANTHER" id="PTHR46958:SF1">
    <property type="entry name" value="B-CELL RECEPTOR CD22"/>
    <property type="match status" value="1"/>
</dbReference>
<dbReference type="RefSeq" id="XP_015263198.1">
    <property type="nucleotide sequence ID" value="XM_015407712.1"/>
</dbReference>
<protein>
    <submittedName>
        <fullName evidence="4">B-cell receptor CD22-like</fullName>
    </submittedName>
</protein>
<dbReference type="Pfam" id="PF13927">
    <property type="entry name" value="Ig_3"/>
    <property type="match status" value="1"/>
</dbReference>
<dbReference type="InterPro" id="IPR036179">
    <property type="entry name" value="Ig-like_dom_sf"/>
</dbReference>